<feature type="compositionally biased region" description="Low complexity" evidence="7">
    <location>
        <begin position="217"/>
        <end position="227"/>
    </location>
</feature>
<evidence type="ECO:0000313" key="12">
    <source>
        <dbReference type="RefSeq" id="XP_048331386.2"/>
    </source>
</evidence>
<dbReference type="CDD" id="cd00167">
    <property type="entry name" value="SANT"/>
    <property type="match status" value="3"/>
</dbReference>
<feature type="domain" description="Myb-like" evidence="8">
    <location>
        <begin position="32"/>
        <end position="83"/>
    </location>
</feature>
<feature type="domain" description="Myb-like" evidence="8">
    <location>
        <begin position="84"/>
        <end position="135"/>
    </location>
</feature>
<dbReference type="PROSITE" id="PS50090">
    <property type="entry name" value="MYB_LIKE"/>
    <property type="match status" value="3"/>
</dbReference>
<keyword evidence="2" id="KW-0677">Repeat</keyword>
<feature type="compositionally biased region" description="Polar residues" evidence="7">
    <location>
        <begin position="1002"/>
        <end position="1015"/>
    </location>
</feature>
<dbReference type="GO" id="GO:0000981">
    <property type="term" value="F:DNA-binding transcription factor activity, RNA polymerase II-specific"/>
    <property type="evidence" value="ECO:0007669"/>
    <property type="project" value="TreeGrafter"/>
</dbReference>
<gene>
    <name evidence="11 12" type="primary">LOC107420692</name>
</gene>
<feature type="domain" description="HTH myb-type" evidence="9">
    <location>
        <begin position="32"/>
        <end position="83"/>
    </location>
</feature>
<dbReference type="SMART" id="SM00717">
    <property type="entry name" value="SANT"/>
    <property type="match status" value="3"/>
</dbReference>
<feature type="region of interest" description="Disordered" evidence="7">
    <location>
        <begin position="1028"/>
        <end position="1059"/>
    </location>
</feature>
<dbReference type="GO" id="GO:0000978">
    <property type="term" value="F:RNA polymerase II cis-regulatory region sequence-specific DNA binding"/>
    <property type="evidence" value="ECO:0007669"/>
    <property type="project" value="TreeGrafter"/>
</dbReference>
<dbReference type="Proteomes" id="UP001652623">
    <property type="component" value="Chromosome 5"/>
</dbReference>
<dbReference type="PANTHER" id="PTHR45614">
    <property type="entry name" value="MYB PROTEIN-RELATED"/>
    <property type="match status" value="1"/>
</dbReference>
<evidence type="ECO:0000313" key="10">
    <source>
        <dbReference type="Proteomes" id="UP001652623"/>
    </source>
</evidence>
<dbReference type="PANTHER" id="PTHR45614:SF266">
    <property type="entry name" value="TRANSCRIPTION FACTOR MYB3R-4"/>
    <property type="match status" value="1"/>
</dbReference>
<dbReference type="RefSeq" id="XP_048331386.2">
    <property type="nucleotide sequence ID" value="XM_048475429.2"/>
</dbReference>
<dbReference type="PROSITE" id="PS51294">
    <property type="entry name" value="HTH_MYB"/>
    <property type="match status" value="3"/>
</dbReference>
<feature type="region of interest" description="Disordered" evidence="7">
    <location>
        <begin position="209"/>
        <end position="250"/>
    </location>
</feature>
<feature type="region of interest" description="Disordered" evidence="7">
    <location>
        <begin position="1"/>
        <end position="43"/>
    </location>
</feature>
<keyword evidence="10" id="KW-1185">Reference proteome</keyword>
<evidence type="ECO:0000313" key="11">
    <source>
        <dbReference type="RefSeq" id="XP_015885201.3"/>
    </source>
</evidence>
<dbReference type="Pfam" id="PF00249">
    <property type="entry name" value="Myb_DNA-binding"/>
    <property type="match status" value="3"/>
</dbReference>
<feature type="compositionally biased region" description="Polar residues" evidence="7">
    <location>
        <begin position="29"/>
        <end position="39"/>
    </location>
</feature>
<evidence type="ECO:0000259" key="8">
    <source>
        <dbReference type="PROSITE" id="PS50090"/>
    </source>
</evidence>
<proteinExistence type="predicted"/>
<name>A0A6P3ZUP1_ZIZJJ</name>
<feature type="domain" description="HTH myb-type" evidence="9">
    <location>
        <begin position="84"/>
        <end position="139"/>
    </location>
</feature>
<evidence type="ECO:0000259" key="9">
    <source>
        <dbReference type="PROSITE" id="PS51294"/>
    </source>
</evidence>
<dbReference type="SMR" id="A0A6P3ZUP1"/>
<feature type="compositionally biased region" description="Polar residues" evidence="7">
    <location>
        <begin position="708"/>
        <end position="723"/>
    </location>
</feature>
<dbReference type="KEGG" id="zju:107420692"/>
<evidence type="ECO:0000256" key="3">
    <source>
        <dbReference type="ARBA" id="ARBA00023015"/>
    </source>
</evidence>
<dbReference type="SUPFAM" id="SSF46689">
    <property type="entry name" value="Homeodomain-like"/>
    <property type="match status" value="2"/>
</dbReference>
<evidence type="ECO:0000256" key="7">
    <source>
        <dbReference type="SAM" id="MobiDB-lite"/>
    </source>
</evidence>
<feature type="region of interest" description="Disordered" evidence="7">
    <location>
        <begin position="700"/>
        <end position="772"/>
    </location>
</feature>
<dbReference type="FunFam" id="1.10.10.60:FF:000016">
    <property type="entry name" value="Transcriptional activator Myb isoform A"/>
    <property type="match status" value="1"/>
</dbReference>
<accession>A0A6P3ZUP1</accession>
<feature type="region of interest" description="Disordered" evidence="7">
    <location>
        <begin position="990"/>
        <end position="1015"/>
    </location>
</feature>
<evidence type="ECO:0000256" key="6">
    <source>
        <dbReference type="ARBA" id="ARBA00023242"/>
    </source>
</evidence>
<feature type="compositionally biased region" description="Basic and acidic residues" evidence="7">
    <location>
        <begin position="726"/>
        <end position="744"/>
    </location>
</feature>
<dbReference type="FunFam" id="1.10.10.60:FF:000324">
    <property type="entry name" value="Transcription factor MYB3R-2"/>
    <property type="match status" value="1"/>
</dbReference>
<dbReference type="InterPro" id="IPR050560">
    <property type="entry name" value="MYB_TF"/>
</dbReference>
<comment type="subcellular location">
    <subcellularLocation>
        <location evidence="1">Nucleus</location>
    </subcellularLocation>
</comment>
<dbReference type="GeneID" id="107420692"/>
<keyword evidence="4" id="KW-0238">DNA-binding</keyword>
<keyword evidence="5" id="KW-0804">Transcription</keyword>
<dbReference type="RefSeq" id="XP_015885201.3">
    <property type="nucleotide sequence ID" value="XM_016029715.4"/>
</dbReference>
<dbReference type="GO" id="GO:0005634">
    <property type="term" value="C:nucleus"/>
    <property type="evidence" value="ECO:0007669"/>
    <property type="project" value="UniProtKB-SubCell"/>
</dbReference>
<evidence type="ECO:0000256" key="2">
    <source>
        <dbReference type="ARBA" id="ARBA00022737"/>
    </source>
</evidence>
<dbReference type="AlphaFoldDB" id="A0A6P3ZUP1"/>
<organism evidence="10 11">
    <name type="scientific">Ziziphus jujuba</name>
    <name type="common">Chinese jujube</name>
    <name type="synonym">Ziziphus sativa</name>
    <dbReference type="NCBI Taxonomy" id="326968"/>
    <lineage>
        <taxon>Eukaryota</taxon>
        <taxon>Viridiplantae</taxon>
        <taxon>Streptophyta</taxon>
        <taxon>Embryophyta</taxon>
        <taxon>Tracheophyta</taxon>
        <taxon>Spermatophyta</taxon>
        <taxon>Magnoliopsida</taxon>
        <taxon>eudicotyledons</taxon>
        <taxon>Gunneridae</taxon>
        <taxon>Pentapetalae</taxon>
        <taxon>rosids</taxon>
        <taxon>fabids</taxon>
        <taxon>Rosales</taxon>
        <taxon>Rhamnaceae</taxon>
        <taxon>Paliureae</taxon>
        <taxon>Ziziphus</taxon>
    </lineage>
</organism>
<feature type="compositionally biased region" description="Low complexity" evidence="7">
    <location>
        <begin position="1041"/>
        <end position="1052"/>
    </location>
</feature>
<dbReference type="FunFam" id="1.10.10.60:FF:000010">
    <property type="entry name" value="Transcriptional activator Myb isoform A"/>
    <property type="match status" value="1"/>
</dbReference>
<feature type="domain" description="HTH myb-type" evidence="9">
    <location>
        <begin position="140"/>
        <end position="190"/>
    </location>
</feature>
<feature type="domain" description="Myb-like" evidence="8">
    <location>
        <begin position="136"/>
        <end position="186"/>
    </location>
</feature>
<dbReference type="InterPro" id="IPR017930">
    <property type="entry name" value="Myb_dom"/>
</dbReference>
<keyword evidence="3" id="KW-0805">Transcription regulation</keyword>
<dbReference type="Gene3D" id="1.10.10.60">
    <property type="entry name" value="Homeodomain-like"/>
    <property type="match status" value="3"/>
</dbReference>
<protein>
    <submittedName>
        <fullName evidence="11 12">Transcription factor MYB3R-1</fullName>
    </submittedName>
</protein>
<keyword evidence="6" id="KW-0539">Nucleus</keyword>
<evidence type="ECO:0000256" key="1">
    <source>
        <dbReference type="ARBA" id="ARBA00004123"/>
    </source>
</evidence>
<feature type="compositionally biased region" description="Basic and acidic residues" evidence="7">
    <location>
        <begin position="763"/>
        <end position="772"/>
    </location>
</feature>
<evidence type="ECO:0000256" key="4">
    <source>
        <dbReference type="ARBA" id="ARBA00023125"/>
    </source>
</evidence>
<dbReference type="InterPro" id="IPR001005">
    <property type="entry name" value="SANT/Myb"/>
</dbReference>
<sequence>MEGDRSISTPSDGLGDGFQKIRALHGRTSGPTRRSTKGQWTPEEDEVLRRAVQRFKGKNWKKIAECFKDRTDVQCLHRWQKVLNPELVKGPWSKEEDEIIIELVNKYGPKKWSTISQHLPGRIGKQCRERWHNHLNPAINKEAWTQEEELALIRAHQIYGNKWAELTKFLPGRTDNSIKNHWNSSVKKKLDSYLKSGLLAQFQGLPHVGHQNQPMVSSSSRMQSSGDDSGHKGTEAEEISECSQDSTFSGRFPSSNDMASVVLCTRKEFQGTNNSGLGKDPNPSSASCSVPYYPSVEGSAFSVPEISPEIGSAAKFLEQGFPHDAETSISGDIQFNLDELPNISSLELACERSGIPTHCLGSDVRQGENVQFQTSEGLSVSTSMGTMPLSSNKPAHMLISDDECCTVLFSEAMNNRCFSSKTLAKGSDFVGLGGCTGSLLSHSSNIPMSEASGTAATQLYCPSNSNATGTSCSQTFHPTVISANDRPLIFGGESNHLFGTQEYEYIISSDDGFVFANDCANSPCNDGTDAIGLHEQSDTLKDSSKLVPVNTFSSRSDTQTCPMDRRPDELREQKDTGALCYEPPRFPSLDVPFFSCDLVQSSSDMQQEYSPLGIRQLMMSSMNCLTPFRLWDSPTRDNSPDAVLKSAAKTFTGTPTILKKRHRELFSPLSDRRCDKKLDTHVTSSLMRDFSRLDVMFDDSGSHKAPSVSPSCCQDGNTRNSAASAADKENQGHLTPERLKKGSDSTEISDGSIPEKDVEDSESQEKTKHGVVDVDAKTKIDAGPTSEIEEMPSEILVEHNINDLLLYSPDQVNLKAERALGSGMKTPRNQYHKSSEPTSNQCVGQTSAERQCASVCSPSISGKKLVSCSVAETCVRSDSSLILPEMMGCNAGSDATTETISMFGSTPFKRSIESPSAWKSPWFINSFLPCPRIDTEITIEDFGYFMSPGNRSYDAIGLMKQVSEQTAAAYANAQEILGDETPETLFQRRTSHERRDQENNHVRPNQLQSHSHLPQNILTERRTLDFSECGTPGKGIEHGKSSTSVSFSSPSSYLLKGCR</sequence>
<dbReference type="InParanoid" id="A0A6P3ZUP1"/>
<dbReference type="FunCoup" id="A0A6P3ZUP1">
    <property type="interactions" value="602"/>
</dbReference>
<reference evidence="11 12" key="1">
    <citation type="submission" date="2025-05" db="UniProtKB">
        <authorList>
            <consortium name="RefSeq"/>
        </authorList>
    </citation>
    <scope>IDENTIFICATION</scope>
    <source>
        <tissue evidence="11 12">Seedling</tissue>
    </source>
</reference>
<dbReference type="InterPro" id="IPR009057">
    <property type="entry name" value="Homeodomain-like_sf"/>
</dbReference>
<feature type="compositionally biased region" description="Polar residues" evidence="7">
    <location>
        <begin position="241"/>
        <end position="250"/>
    </location>
</feature>
<feature type="compositionally biased region" description="Polar residues" evidence="7">
    <location>
        <begin position="1"/>
        <end position="11"/>
    </location>
</feature>
<evidence type="ECO:0000256" key="5">
    <source>
        <dbReference type="ARBA" id="ARBA00023163"/>
    </source>
</evidence>